<evidence type="ECO:0000256" key="3">
    <source>
        <dbReference type="ARBA" id="ARBA00022606"/>
    </source>
</evidence>
<dbReference type="PANTHER" id="PTHR21137">
    <property type="entry name" value="ODORANT RECEPTOR"/>
    <property type="match status" value="1"/>
</dbReference>
<dbReference type="GO" id="GO:0004984">
    <property type="term" value="F:olfactory receptor activity"/>
    <property type="evidence" value="ECO:0007669"/>
    <property type="project" value="InterPro"/>
</dbReference>
<dbReference type="SUPFAM" id="SSF53098">
    <property type="entry name" value="Ribonuclease H-like"/>
    <property type="match status" value="1"/>
</dbReference>
<feature type="domain" description="RNase H type-1" evidence="11">
    <location>
        <begin position="1"/>
        <end position="121"/>
    </location>
</feature>
<dbReference type="Proteomes" id="UP001162162">
    <property type="component" value="Unassembled WGS sequence"/>
</dbReference>
<evidence type="ECO:0000256" key="4">
    <source>
        <dbReference type="ARBA" id="ARBA00022692"/>
    </source>
</evidence>
<sequence length="272" mass="30803">MESSGLQTAPKLAIRPEREYMAKPRGQNYLLPSGGNICYPSMRDGNPKNSSKRRTIQICTDSQAALMAIESSKVKSRLVLDCKKILNDLASCNRVILTWVPGHLGVPGNEEADRLARVGSIGYPIGPENILGVPYSMGVSTMKELLNKEFEKSWQEAPDRIERNTLYLPYASIQFWMAALFFFALVLEVGIYCWYGHKVMIKSREVGDACYMTNWYEADVKIQKILFIIMERSKRPIQFTAGGFFTLSLPTLTKILRTAYSYFALLQHTYGK</sequence>
<reference evidence="12" key="1">
    <citation type="journal article" date="2023" name="Insect Mol. Biol.">
        <title>Genome sequencing provides insights into the evolution of gene families encoding plant cell wall-degrading enzymes in longhorned beetles.</title>
        <authorList>
            <person name="Shin N.R."/>
            <person name="Okamura Y."/>
            <person name="Kirsch R."/>
            <person name="Pauchet Y."/>
        </authorList>
    </citation>
    <scope>NUCLEOTIDE SEQUENCE</scope>
    <source>
        <strain evidence="12">AMC_N1</strain>
    </source>
</reference>
<evidence type="ECO:0000256" key="1">
    <source>
        <dbReference type="ARBA" id="ARBA00004651"/>
    </source>
</evidence>
<keyword evidence="5" id="KW-0552">Olfaction</keyword>
<dbReference type="Pfam" id="PF00075">
    <property type="entry name" value="RNase_H"/>
    <property type="match status" value="1"/>
</dbReference>
<organism evidence="12 13">
    <name type="scientific">Aromia moschata</name>
    <dbReference type="NCBI Taxonomy" id="1265417"/>
    <lineage>
        <taxon>Eukaryota</taxon>
        <taxon>Metazoa</taxon>
        <taxon>Ecdysozoa</taxon>
        <taxon>Arthropoda</taxon>
        <taxon>Hexapoda</taxon>
        <taxon>Insecta</taxon>
        <taxon>Pterygota</taxon>
        <taxon>Neoptera</taxon>
        <taxon>Endopterygota</taxon>
        <taxon>Coleoptera</taxon>
        <taxon>Polyphaga</taxon>
        <taxon>Cucujiformia</taxon>
        <taxon>Chrysomeloidea</taxon>
        <taxon>Cerambycidae</taxon>
        <taxon>Cerambycinae</taxon>
        <taxon>Callichromatini</taxon>
        <taxon>Aromia</taxon>
    </lineage>
</organism>
<gene>
    <name evidence="12" type="ORF">NQ318_016317</name>
</gene>
<keyword evidence="7 10" id="KW-0472">Membrane</keyword>
<evidence type="ECO:0000256" key="6">
    <source>
        <dbReference type="ARBA" id="ARBA00022989"/>
    </source>
</evidence>
<feature type="transmembrane region" description="Helical" evidence="10">
    <location>
        <begin position="173"/>
        <end position="195"/>
    </location>
</feature>
<dbReference type="PANTHER" id="PTHR21137:SF35">
    <property type="entry name" value="ODORANT RECEPTOR 19A-RELATED"/>
    <property type="match status" value="1"/>
</dbReference>
<evidence type="ECO:0000256" key="7">
    <source>
        <dbReference type="ARBA" id="ARBA00023136"/>
    </source>
</evidence>
<dbReference type="InterPro" id="IPR002156">
    <property type="entry name" value="RNaseH_domain"/>
</dbReference>
<dbReference type="GO" id="GO:0004523">
    <property type="term" value="F:RNA-DNA hybrid ribonuclease activity"/>
    <property type="evidence" value="ECO:0007669"/>
    <property type="project" value="InterPro"/>
</dbReference>
<evidence type="ECO:0000256" key="10">
    <source>
        <dbReference type="SAM" id="Phobius"/>
    </source>
</evidence>
<evidence type="ECO:0000256" key="5">
    <source>
        <dbReference type="ARBA" id="ARBA00022725"/>
    </source>
</evidence>
<keyword evidence="6 10" id="KW-1133">Transmembrane helix</keyword>
<dbReference type="InterPro" id="IPR012337">
    <property type="entry name" value="RNaseH-like_sf"/>
</dbReference>
<evidence type="ECO:0000313" key="12">
    <source>
        <dbReference type="EMBL" id="KAJ8958596.1"/>
    </source>
</evidence>
<dbReference type="GO" id="GO:0005886">
    <property type="term" value="C:plasma membrane"/>
    <property type="evidence" value="ECO:0007669"/>
    <property type="project" value="UniProtKB-SubCell"/>
</dbReference>
<dbReference type="CDD" id="cd09276">
    <property type="entry name" value="Rnase_HI_RT_non_LTR"/>
    <property type="match status" value="1"/>
</dbReference>
<keyword evidence="2" id="KW-1003">Cell membrane</keyword>
<dbReference type="GO" id="GO:0005549">
    <property type="term" value="F:odorant binding"/>
    <property type="evidence" value="ECO:0007669"/>
    <property type="project" value="InterPro"/>
</dbReference>
<evidence type="ECO:0000313" key="13">
    <source>
        <dbReference type="Proteomes" id="UP001162162"/>
    </source>
</evidence>
<evidence type="ECO:0000256" key="8">
    <source>
        <dbReference type="ARBA" id="ARBA00023170"/>
    </source>
</evidence>
<dbReference type="InterPro" id="IPR036397">
    <property type="entry name" value="RNaseH_sf"/>
</dbReference>
<dbReference type="InterPro" id="IPR004117">
    <property type="entry name" value="7tm6_olfct_rcpt"/>
</dbReference>
<comment type="caution">
    <text evidence="12">The sequence shown here is derived from an EMBL/GenBank/DDBJ whole genome shotgun (WGS) entry which is preliminary data.</text>
</comment>
<keyword evidence="8" id="KW-0675">Receptor</keyword>
<protein>
    <recommendedName>
        <fullName evidence="11">RNase H type-1 domain-containing protein</fullName>
    </recommendedName>
</protein>
<dbReference type="Gene3D" id="3.30.420.10">
    <property type="entry name" value="Ribonuclease H-like superfamily/Ribonuclease H"/>
    <property type="match status" value="1"/>
</dbReference>
<dbReference type="EMBL" id="JAPWTK010000016">
    <property type="protein sequence ID" value="KAJ8958596.1"/>
    <property type="molecule type" value="Genomic_DNA"/>
</dbReference>
<dbReference type="GO" id="GO:0007165">
    <property type="term" value="P:signal transduction"/>
    <property type="evidence" value="ECO:0007669"/>
    <property type="project" value="UniProtKB-KW"/>
</dbReference>
<dbReference type="Pfam" id="PF02949">
    <property type="entry name" value="7tm_6"/>
    <property type="match status" value="1"/>
</dbReference>
<evidence type="ECO:0000256" key="9">
    <source>
        <dbReference type="ARBA" id="ARBA00023224"/>
    </source>
</evidence>
<keyword evidence="4 10" id="KW-0812">Transmembrane</keyword>
<proteinExistence type="predicted"/>
<dbReference type="AlphaFoldDB" id="A0AAV8Z5X5"/>
<name>A0AAV8Z5X5_9CUCU</name>
<accession>A0AAV8Z5X5</accession>
<evidence type="ECO:0000259" key="11">
    <source>
        <dbReference type="PROSITE" id="PS50879"/>
    </source>
</evidence>
<keyword evidence="9" id="KW-0807">Transducer</keyword>
<evidence type="ECO:0000256" key="2">
    <source>
        <dbReference type="ARBA" id="ARBA00022475"/>
    </source>
</evidence>
<keyword evidence="13" id="KW-1185">Reference proteome</keyword>
<dbReference type="PROSITE" id="PS50879">
    <property type="entry name" value="RNASE_H_1"/>
    <property type="match status" value="1"/>
</dbReference>
<dbReference type="GO" id="GO:0003676">
    <property type="term" value="F:nucleic acid binding"/>
    <property type="evidence" value="ECO:0007669"/>
    <property type="project" value="InterPro"/>
</dbReference>
<keyword evidence="3" id="KW-0716">Sensory transduction</keyword>
<comment type="subcellular location">
    <subcellularLocation>
        <location evidence="1">Cell membrane</location>
        <topology evidence="1">Multi-pass membrane protein</topology>
    </subcellularLocation>
</comment>